<evidence type="ECO:0000313" key="4">
    <source>
        <dbReference type="Proteomes" id="UP001200145"/>
    </source>
</evidence>
<dbReference type="Pfam" id="PF02517">
    <property type="entry name" value="Rce1-like"/>
    <property type="match status" value="1"/>
</dbReference>
<dbReference type="EMBL" id="JAKEVY010000002">
    <property type="protein sequence ID" value="MCF1714447.1"/>
    <property type="molecule type" value="Genomic_DNA"/>
</dbReference>
<feature type="transmembrane region" description="Helical" evidence="1">
    <location>
        <begin position="157"/>
        <end position="177"/>
    </location>
</feature>
<protein>
    <submittedName>
        <fullName evidence="3">CPBP family intramembrane metalloprotease</fullName>
    </submittedName>
</protein>
<keyword evidence="4" id="KW-1185">Reference proteome</keyword>
<feature type="domain" description="CAAX prenyl protease 2/Lysostaphin resistance protein A-like" evidence="2">
    <location>
        <begin position="127"/>
        <end position="218"/>
    </location>
</feature>
<keyword evidence="3" id="KW-0378">Hydrolase</keyword>
<dbReference type="InterPro" id="IPR003675">
    <property type="entry name" value="Rce1/LyrA-like_dom"/>
</dbReference>
<dbReference type="RefSeq" id="WP_234865133.1">
    <property type="nucleotide sequence ID" value="NZ_JAKEVY010000002.1"/>
</dbReference>
<accession>A0ABS9BFG3</accession>
<feature type="transmembrane region" description="Helical" evidence="1">
    <location>
        <begin position="7"/>
        <end position="24"/>
    </location>
</feature>
<proteinExistence type="predicted"/>
<keyword evidence="1" id="KW-0472">Membrane</keyword>
<dbReference type="Proteomes" id="UP001200145">
    <property type="component" value="Unassembled WGS sequence"/>
</dbReference>
<name>A0ABS9BFG3_9BACT</name>
<reference evidence="3 4" key="1">
    <citation type="submission" date="2022-01" db="EMBL/GenBank/DDBJ databases">
        <title>Flavihumibacter sp. nov., isolated from sediment of a river.</title>
        <authorList>
            <person name="Liu H."/>
        </authorList>
    </citation>
    <scope>NUCLEOTIDE SEQUENCE [LARGE SCALE GENOMIC DNA]</scope>
    <source>
        <strain evidence="3 4">RY-1</strain>
    </source>
</reference>
<dbReference type="GO" id="GO:0008237">
    <property type="term" value="F:metallopeptidase activity"/>
    <property type="evidence" value="ECO:0007669"/>
    <property type="project" value="UniProtKB-KW"/>
</dbReference>
<feature type="transmembrane region" description="Helical" evidence="1">
    <location>
        <begin position="92"/>
        <end position="115"/>
    </location>
</feature>
<keyword evidence="1" id="KW-0812">Transmembrane</keyword>
<evidence type="ECO:0000313" key="3">
    <source>
        <dbReference type="EMBL" id="MCF1714447.1"/>
    </source>
</evidence>
<keyword evidence="3" id="KW-0482">Metalloprotease</keyword>
<organism evidence="3 4">
    <name type="scientific">Flavihumibacter fluminis</name>
    <dbReference type="NCBI Taxonomy" id="2909236"/>
    <lineage>
        <taxon>Bacteria</taxon>
        <taxon>Pseudomonadati</taxon>
        <taxon>Bacteroidota</taxon>
        <taxon>Chitinophagia</taxon>
        <taxon>Chitinophagales</taxon>
        <taxon>Chitinophagaceae</taxon>
        <taxon>Flavihumibacter</taxon>
    </lineage>
</organism>
<evidence type="ECO:0000256" key="1">
    <source>
        <dbReference type="SAM" id="Phobius"/>
    </source>
</evidence>
<keyword evidence="1" id="KW-1133">Transmembrane helix</keyword>
<feature type="transmembrane region" description="Helical" evidence="1">
    <location>
        <begin position="184"/>
        <end position="201"/>
    </location>
</feature>
<sequence length="231" mass="24965">MKVVAGILIPSVAIILYLLGNTWVKSFSFEFVGNPLVNQLIKFQVYGLLLSLLTLGLTLLLSPDSKQFLRFGDLSAVAAPVKILGIKAGDSWYKTGGSFLVVITLVTALFMYAGLGKTADWSRIREMLPFILLFSATNAFNEEIITRFSVVGLLDGVVSPLQIIWTAALIFGLVHYFGNPGGPAGVLMAGCLGWILAKSVIETGGIGTAWIIHFVQDIVIYTLLLISTQKP</sequence>
<evidence type="ECO:0000259" key="2">
    <source>
        <dbReference type="Pfam" id="PF02517"/>
    </source>
</evidence>
<comment type="caution">
    <text evidence="3">The sequence shown here is derived from an EMBL/GenBank/DDBJ whole genome shotgun (WGS) entry which is preliminary data.</text>
</comment>
<feature type="transmembrane region" description="Helical" evidence="1">
    <location>
        <begin position="207"/>
        <end position="226"/>
    </location>
</feature>
<feature type="transmembrane region" description="Helical" evidence="1">
    <location>
        <begin position="44"/>
        <end position="61"/>
    </location>
</feature>
<gene>
    <name evidence="3" type="ORF">L0U88_07390</name>
</gene>
<keyword evidence="3" id="KW-0645">Protease</keyword>